<evidence type="ECO:0000313" key="5">
    <source>
        <dbReference type="Proteomes" id="UP001575181"/>
    </source>
</evidence>
<dbReference type="HAMAP" id="MF_01411">
    <property type="entry name" value="LPS_assembly_LptD"/>
    <property type="match status" value="1"/>
</dbReference>
<keyword evidence="2" id="KW-0732">Signal</keyword>
<accession>A0ABV4TYF6</accession>
<keyword evidence="2" id="KW-0472">Membrane</keyword>
<dbReference type="EMBL" id="JBGUAW010000011">
    <property type="protein sequence ID" value="MFA9462124.1"/>
    <property type="molecule type" value="Genomic_DNA"/>
</dbReference>
<sequence>MEADRIFLRGDQVDACGDVQARRAGARMAAERITYQQDSGWIELAGGIRLEEDGYVATAPSARLNQETELGEIESPRLHLLDSDAWILGEHLERYAPDRFRLDSALYTACSPDSPPWALQSGTIYVNQETSFAHHWNSRFEVWGLPVFYTPYFGHYTDDERHTGFLFPAIELSGERGTDITVPFYWNIAPQLDATIGARNMTAHGFMPQLEIRHLGPRVETRFYGEYLADDEETGNDRYYFTAEQAGLLPGRINYLLDAERVSDPEYISLFGKNLERGSSRYLTSVLSLSRSWGGYRANADFTYLQNLQDFNAADTLQELPRLTFEGDQPLFPRSPGYLELDGEYVHFYRQEGEKYHRTFVDPTLSYQMESRFGSLEPRAGVHFTGYRRVPDSESAETRNLTRTLPHFSLKADSQVYRIWQQEGWALRHAIEPELFYLYIPYENQDDLPVLDTKDTALRFGDLFEMNRFSGIDRINDANRLTTALTNSLDAKWDQERWEAAVLRLGQIHYFGDRRVTISPDVEPETRSYSNYFAEIGIQPIPEISLDGALEYNPERPAFALNQLDYFQSQLTARHPAGHRFSARYLLRTSFEDGASVPSTEEYRASARVNLGPAWDAFGRYRYSVRFQEPLVQELGVDYHAGCWGIRLAYQDRLLRRGGPSNYDTTIYMTFRLRTLGAFEFGTDPDDF</sequence>
<dbReference type="Proteomes" id="UP001575181">
    <property type="component" value="Unassembled WGS sequence"/>
</dbReference>
<feature type="domain" description="LptD C-terminal" evidence="3">
    <location>
        <begin position="236"/>
        <end position="615"/>
    </location>
</feature>
<keyword evidence="5" id="KW-1185">Reference proteome</keyword>
<comment type="caution">
    <text evidence="2">Lacks conserved residue(s) required for the propagation of feature annotation.</text>
</comment>
<comment type="subunit">
    <text evidence="2">Component of the lipopolysaccharide transport and assembly complex. Interacts with LptE and LptA.</text>
</comment>
<dbReference type="PANTHER" id="PTHR30189:SF1">
    <property type="entry name" value="LPS-ASSEMBLY PROTEIN LPTD"/>
    <property type="match status" value="1"/>
</dbReference>
<protein>
    <recommendedName>
        <fullName evidence="2">LPS-assembly protein LptD</fullName>
    </recommendedName>
</protein>
<comment type="subcellular location">
    <subcellularLocation>
        <location evidence="2">Cell outer membrane</location>
    </subcellularLocation>
</comment>
<reference evidence="4 5" key="1">
    <citation type="submission" date="2024-08" db="EMBL/GenBank/DDBJ databases">
        <title>Whole-genome sequencing of halo(alkali)philic microorganisms from hypersaline lakes.</title>
        <authorList>
            <person name="Sorokin D.Y."/>
            <person name="Merkel A.Y."/>
            <person name="Messina E."/>
            <person name="Yakimov M."/>
        </authorList>
    </citation>
    <scope>NUCLEOTIDE SEQUENCE [LARGE SCALE GENOMIC DNA]</scope>
    <source>
        <strain evidence="4 5">Cl-TMA</strain>
    </source>
</reference>
<dbReference type="RefSeq" id="WP_373656912.1">
    <property type="nucleotide sequence ID" value="NZ_JBGUAW010000011.1"/>
</dbReference>
<name>A0ABV4TYF6_9GAMM</name>
<dbReference type="InterPro" id="IPR007543">
    <property type="entry name" value="LptD_C"/>
</dbReference>
<organism evidence="4 5">
    <name type="scientific">Thiohalorhabdus methylotrophus</name>
    <dbReference type="NCBI Taxonomy" id="3242694"/>
    <lineage>
        <taxon>Bacteria</taxon>
        <taxon>Pseudomonadati</taxon>
        <taxon>Pseudomonadota</taxon>
        <taxon>Gammaproteobacteria</taxon>
        <taxon>Thiohalorhabdales</taxon>
        <taxon>Thiohalorhabdaceae</taxon>
        <taxon>Thiohalorhabdus</taxon>
    </lineage>
</organism>
<dbReference type="PANTHER" id="PTHR30189">
    <property type="entry name" value="LPS-ASSEMBLY PROTEIN"/>
    <property type="match status" value="1"/>
</dbReference>
<keyword evidence="1 2" id="KW-0998">Cell outer membrane</keyword>
<dbReference type="InterPro" id="IPR020889">
    <property type="entry name" value="LipoPS_assembly_LptD"/>
</dbReference>
<comment type="function">
    <text evidence="2">Together with LptE, is involved in the assembly of lipopolysaccharide (LPS) at the surface of the outer membrane.</text>
</comment>
<dbReference type="InterPro" id="IPR050218">
    <property type="entry name" value="LptD"/>
</dbReference>
<evidence type="ECO:0000256" key="2">
    <source>
        <dbReference type="HAMAP-Rule" id="MF_01411"/>
    </source>
</evidence>
<evidence type="ECO:0000259" key="3">
    <source>
        <dbReference type="Pfam" id="PF04453"/>
    </source>
</evidence>
<comment type="caution">
    <text evidence="4">The sequence shown here is derived from an EMBL/GenBank/DDBJ whole genome shotgun (WGS) entry which is preliminary data.</text>
</comment>
<evidence type="ECO:0000313" key="4">
    <source>
        <dbReference type="EMBL" id="MFA9462124.1"/>
    </source>
</evidence>
<comment type="similarity">
    <text evidence="2">Belongs to the LptD family.</text>
</comment>
<evidence type="ECO:0000256" key="1">
    <source>
        <dbReference type="ARBA" id="ARBA00023237"/>
    </source>
</evidence>
<proteinExistence type="inferred from homology"/>
<dbReference type="Pfam" id="PF04453">
    <property type="entry name" value="LptD"/>
    <property type="match status" value="1"/>
</dbReference>
<gene>
    <name evidence="2" type="primary">lptD</name>
    <name evidence="4" type="ORF">ACERLL_15000</name>
</gene>